<accession>A0ABQ3I5W8</accession>
<evidence type="ECO:0000256" key="5">
    <source>
        <dbReference type="SAM" id="Phobius"/>
    </source>
</evidence>
<dbReference type="SUPFAM" id="SSF53300">
    <property type="entry name" value="vWA-like"/>
    <property type="match status" value="1"/>
</dbReference>
<feature type="domain" description="VWFA" evidence="6">
    <location>
        <begin position="109"/>
        <end position="301"/>
    </location>
</feature>
<dbReference type="Proteomes" id="UP000658258">
    <property type="component" value="Unassembled WGS sequence"/>
</dbReference>
<keyword evidence="2 5" id="KW-0812">Transmembrane</keyword>
<dbReference type="InterPro" id="IPR033881">
    <property type="entry name" value="vWA_BatA_type"/>
</dbReference>
<dbReference type="PANTHER" id="PTHR22550:SF5">
    <property type="entry name" value="LEUCINE ZIPPER PROTEIN 4"/>
    <property type="match status" value="1"/>
</dbReference>
<keyword evidence="3 5" id="KW-1133">Transmembrane helix</keyword>
<feature type="transmembrane region" description="Helical" evidence="5">
    <location>
        <begin position="68"/>
        <end position="92"/>
    </location>
</feature>
<dbReference type="PROSITE" id="PS50234">
    <property type="entry name" value="VWFA"/>
    <property type="match status" value="1"/>
</dbReference>
<evidence type="ECO:0000256" key="2">
    <source>
        <dbReference type="ARBA" id="ARBA00022692"/>
    </source>
</evidence>
<keyword evidence="1" id="KW-1003">Cell membrane</keyword>
<dbReference type="RefSeq" id="WP_189630373.1">
    <property type="nucleotide sequence ID" value="NZ_BNAG01000003.1"/>
</dbReference>
<evidence type="ECO:0000313" key="7">
    <source>
        <dbReference type="EMBL" id="GHE66731.1"/>
    </source>
</evidence>
<sequence length="349" mass="39959">MLDESVYKWFSLEWFTPSAFKSFDWEFFFVFYTIPVVLLLFLLKWLIGTRVKQKLPVALPKKEIQKHWTSYLRFIPNALMALTLLMLLIALARPQRTNELVEQWSEGIDIALVIDISESMQIEDFKPNRLEAAKRTARDFISGRSQDRIGLVIFSGDAYSLSPLTTDYELLYKFIDEEIDFNKIENRGTAIGSAIAVGTNRMRESEAASKVMILLSDGDNTAGNIDPITAAELAAAYDIKIYTIGIGKEGKVPYGKDFFGRTNYVENTLDETTLREIAKIGSGQFYRVSDNEALANVFELIDQYEKAEIKETRYKNTTDFYPIYVKWGLLFFLLFLASKSTFVSNILED</sequence>
<dbReference type="Pfam" id="PF00092">
    <property type="entry name" value="VWA"/>
    <property type="match status" value="1"/>
</dbReference>
<evidence type="ECO:0000256" key="3">
    <source>
        <dbReference type="ARBA" id="ARBA00022989"/>
    </source>
</evidence>
<protein>
    <recommendedName>
        <fullName evidence="6">VWFA domain-containing protein</fullName>
    </recommendedName>
</protein>
<dbReference type="InterPro" id="IPR050768">
    <property type="entry name" value="UPF0353/GerABKA_families"/>
</dbReference>
<dbReference type="Gene3D" id="3.40.50.410">
    <property type="entry name" value="von Willebrand factor, type A domain"/>
    <property type="match status" value="1"/>
</dbReference>
<comment type="caution">
    <text evidence="7">The sequence shown here is derived from an EMBL/GenBank/DDBJ whole genome shotgun (WGS) entry which is preliminary data.</text>
</comment>
<evidence type="ECO:0000256" key="1">
    <source>
        <dbReference type="ARBA" id="ARBA00022475"/>
    </source>
</evidence>
<name>A0ABQ3I5W8_9BACT</name>
<keyword evidence="8" id="KW-1185">Reference proteome</keyword>
<proteinExistence type="predicted"/>
<organism evidence="7 8">
    <name type="scientific">Roseivirga thermotolerans</name>
    <dbReference type="NCBI Taxonomy" id="1758176"/>
    <lineage>
        <taxon>Bacteria</taxon>
        <taxon>Pseudomonadati</taxon>
        <taxon>Bacteroidota</taxon>
        <taxon>Cytophagia</taxon>
        <taxon>Cytophagales</taxon>
        <taxon>Roseivirgaceae</taxon>
        <taxon>Roseivirga</taxon>
    </lineage>
</organism>
<gene>
    <name evidence="7" type="ORF">GCM10011340_22680</name>
</gene>
<feature type="transmembrane region" description="Helical" evidence="5">
    <location>
        <begin position="27"/>
        <end position="47"/>
    </location>
</feature>
<dbReference type="PANTHER" id="PTHR22550">
    <property type="entry name" value="SPORE GERMINATION PROTEIN"/>
    <property type="match status" value="1"/>
</dbReference>
<keyword evidence="4 5" id="KW-0472">Membrane</keyword>
<dbReference type="EMBL" id="BNAG01000003">
    <property type="protein sequence ID" value="GHE66731.1"/>
    <property type="molecule type" value="Genomic_DNA"/>
</dbReference>
<evidence type="ECO:0000259" key="6">
    <source>
        <dbReference type="PROSITE" id="PS50234"/>
    </source>
</evidence>
<evidence type="ECO:0000313" key="8">
    <source>
        <dbReference type="Proteomes" id="UP000658258"/>
    </source>
</evidence>
<dbReference type="InterPro" id="IPR002035">
    <property type="entry name" value="VWF_A"/>
</dbReference>
<evidence type="ECO:0000256" key="4">
    <source>
        <dbReference type="ARBA" id="ARBA00023136"/>
    </source>
</evidence>
<dbReference type="SMART" id="SM00327">
    <property type="entry name" value="VWA"/>
    <property type="match status" value="1"/>
</dbReference>
<reference evidence="8" key="1">
    <citation type="journal article" date="2019" name="Int. J. Syst. Evol. Microbiol.">
        <title>The Global Catalogue of Microorganisms (GCM) 10K type strain sequencing project: providing services to taxonomists for standard genome sequencing and annotation.</title>
        <authorList>
            <consortium name="The Broad Institute Genomics Platform"/>
            <consortium name="The Broad Institute Genome Sequencing Center for Infectious Disease"/>
            <person name="Wu L."/>
            <person name="Ma J."/>
        </authorList>
    </citation>
    <scope>NUCLEOTIDE SEQUENCE [LARGE SCALE GENOMIC DNA]</scope>
    <source>
        <strain evidence="8">CGMCC 1.15111</strain>
    </source>
</reference>
<dbReference type="CDD" id="cd01467">
    <property type="entry name" value="vWA_BatA_type"/>
    <property type="match status" value="1"/>
</dbReference>
<dbReference type="InterPro" id="IPR036465">
    <property type="entry name" value="vWFA_dom_sf"/>
</dbReference>